<protein>
    <submittedName>
        <fullName evidence="1">Uncharacterized protein</fullName>
    </submittedName>
</protein>
<gene>
    <name evidence="1" type="ORF">KOW79_018004</name>
</gene>
<sequence>MQDLTSGSIVNKWRRREGESDINNPVSRPTKLCQANAEPGAERGSSITHANTGACTLQHNRKIHCLWRHVPEHRTSEHWFRVTRLLSWAFRLSSSSPRNSHVDILSTKTDDLAPDATLLLIARFLKGLQSPPRHHQPITLGC</sequence>
<dbReference type="AlphaFoldDB" id="A0A9D3N995"/>
<accession>A0A9D3N995</accession>
<evidence type="ECO:0000313" key="1">
    <source>
        <dbReference type="EMBL" id="KAG7318249.1"/>
    </source>
</evidence>
<evidence type="ECO:0000313" key="2">
    <source>
        <dbReference type="Proteomes" id="UP000824219"/>
    </source>
</evidence>
<comment type="caution">
    <text evidence="1">The sequence shown here is derived from an EMBL/GenBank/DDBJ whole genome shotgun (WGS) entry which is preliminary data.</text>
</comment>
<dbReference type="Proteomes" id="UP000824219">
    <property type="component" value="Linkage Group LG22"/>
</dbReference>
<keyword evidence="2" id="KW-1185">Reference proteome</keyword>
<name>A0A9D3N995_9TELE</name>
<reference evidence="1 2" key="1">
    <citation type="submission" date="2021-06" db="EMBL/GenBank/DDBJ databases">
        <title>Chromosome-level genome assembly of the red-tail catfish (Hemibagrus wyckioides).</title>
        <authorList>
            <person name="Shao F."/>
        </authorList>
    </citation>
    <scope>NUCLEOTIDE SEQUENCE [LARGE SCALE GENOMIC DNA]</scope>
    <source>
        <strain evidence="1">EC202008001</strain>
        <tissue evidence="1">Blood</tissue>
    </source>
</reference>
<proteinExistence type="predicted"/>
<organism evidence="1 2">
    <name type="scientific">Hemibagrus wyckioides</name>
    <dbReference type="NCBI Taxonomy" id="337641"/>
    <lineage>
        <taxon>Eukaryota</taxon>
        <taxon>Metazoa</taxon>
        <taxon>Chordata</taxon>
        <taxon>Craniata</taxon>
        <taxon>Vertebrata</taxon>
        <taxon>Euteleostomi</taxon>
        <taxon>Actinopterygii</taxon>
        <taxon>Neopterygii</taxon>
        <taxon>Teleostei</taxon>
        <taxon>Ostariophysi</taxon>
        <taxon>Siluriformes</taxon>
        <taxon>Bagridae</taxon>
        <taxon>Hemibagrus</taxon>
    </lineage>
</organism>
<dbReference type="EMBL" id="JAHKSW010000022">
    <property type="protein sequence ID" value="KAG7318249.1"/>
    <property type="molecule type" value="Genomic_DNA"/>
</dbReference>